<dbReference type="RefSeq" id="WP_169172783.1">
    <property type="nucleotide sequence ID" value="NZ_JAAIII010000006.1"/>
</dbReference>
<dbReference type="InterPro" id="IPR013783">
    <property type="entry name" value="Ig-like_fold"/>
</dbReference>
<evidence type="ECO:0000256" key="3">
    <source>
        <dbReference type="SAM" id="Phobius"/>
    </source>
</evidence>
<dbReference type="Pfam" id="PF14310">
    <property type="entry name" value="Fn3-like"/>
    <property type="match status" value="1"/>
</dbReference>
<evidence type="ECO:0000313" key="5">
    <source>
        <dbReference type="EMBL" id="NMM94770.1"/>
    </source>
</evidence>
<comment type="similarity">
    <text evidence="1">Belongs to the glycosyl hydrolase 3 family.</text>
</comment>
<dbReference type="SUPFAM" id="SSF52279">
    <property type="entry name" value="Beta-D-glucan exohydrolase, C-terminal domain"/>
    <property type="match status" value="1"/>
</dbReference>
<sequence>MNAAKKKKVRKPHSIRHSIELFFATLLVIVVAGVNALAFSMGTIIDGFVGAASPQVTAEQRQEITDKAELLAKQVESEGATLLRNENSALPLSADITQVNVFGWASSAWIGGGSGSGTITGVETDLIDALHDYGIATNTALTDMYRQFQDGREYTKTLGSRPEQSARLYEPSISDTRYYSQKLLDDAQSFSDTALVVIGRFAGESNDMPRQQYKRVAQGSDIVVDETRTSLQLSTEEEELLTYVGEHYDHVVVVLNTGNVMAIGQIETIPGVDACLHVGMSGQNAASAIPELLWGEVSPSGRTADTWAYDMATAASWANAGLEGTGSYDNADGLYPIGTSNGNLGEPATFDRVPYVDYAEGIYVGYKWYETADAEGYWNDVANEYGSGYDAVVQYPFGYGLSYTTFDWEVTQPLSGTFDGDDELSATVRVTNTGDVAGKDIVELYYSAPYTAGGIEKSALNLAAFAKTKQLAPGESQEVTLTLEAEDMACYDFSDANRNGFSGYELDEGDYALTLRRDAHTVSSAADATMTITLKENVQYATDSSTGNAVGNKFTGDDAIDGVSIDGDDSGQNIVYMTRADFAGTFPADNVDTRVMDDSLRETNLYDASQNGGDGDVQDVTTGANNGLLVEENGEITELGYQLGEDADDEQWDALLDQLTVSEMKNMFVRAYGNTAPLKSVGKSQGKDADGPAQIGSMTGMGAGTGFPSSSTMAQTWNTELAQEVGRIMGRQALVNGYSGWYAPAVNMHRSPLNGRNYEYYSEDAMLSGQLCGRVVQGAGEAGVYTYVKHFVCNDGEAGIYRDSVYTWMTEQALREVYLNPFRTIVEDYNAVGLMSAYGRIGAVWTGGSEALLTGVLRDEWGFDGAVITDYSDHHEFMNGDQALAAGGSLWMSGLFGGSLQGGSSSTQTADLRRAAKETLYMTLHVRAMNRDYVEATGDTAMERPVFQTRDGFGWRKLLAVVDVIALLLFALPIWGLVRDHKIRKARKVNLVVVSSRAGDAAADGADDSSRATE</sequence>
<dbReference type="SMART" id="SM01217">
    <property type="entry name" value="Fn3_like"/>
    <property type="match status" value="1"/>
</dbReference>
<dbReference type="InterPro" id="IPR026891">
    <property type="entry name" value="Fn3-like"/>
</dbReference>
<dbReference type="InterPro" id="IPR002772">
    <property type="entry name" value="Glyco_hydro_3_C"/>
</dbReference>
<dbReference type="InterPro" id="IPR036962">
    <property type="entry name" value="Glyco_hydro_3_N_sf"/>
</dbReference>
<reference evidence="5 6" key="1">
    <citation type="submission" date="2020-02" db="EMBL/GenBank/DDBJ databases">
        <title>Characterization of phylogenetic diversity of novel bifidobacterial species isolated in Czech ZOOs.</title>
        <authorList>
            <person name="Lugli G.A."/>
            <person name="Vera N.B."/>
            <person name="Ventura M."/>
        </authorList>
    </citation>
    <scope>NUCLEOTIDE SEQUENCE [LARGE SCALE GENOMIC DNA]</scope>
    <source>
        <strain evidence="5 6">DSM 109957</strain>
    </source>
</reference>
<organism evidence="5 6">
    <name type="scientific">Bifidobacterium oedipodis</name>
    <dbReference type="NCBI Taxonomy" id="2675322"/>
    <lineage>
        <taxon>Bacteria</taxon>
        <taxon>Bacillati</taxon>
        <taxon>Actinomycetota</taxon>
        <taxon>Actinomycetes</taxon>
        <taxon>Bifidobacteriales</taxon>
        <taxon>Bifidobacteriaceae</taxon>
        <taxon>Bifidobacterium</taxon>
    </lineage>
</organism>
<keyword evidence="3" id="KW-1133">Transmembrane helix</keyword>
<dbReference type="InterPro" id="IPR050288">
    <property type="entry name" value="Cellulose_deg_GH3"/>
</dbReference>
<dbReference type="Pfam" id="PF00933">
    <property type="entry name" value="Glyco_hydro_3"/>
    <property type="match status" value="1"/>
</dbReference>
<evidence type="ECO:0000256" key="2">
    <source>
        <dbReference type="ARBA" id="ARBA00022801"/>
    </source>
</evidence>
<keyword evidence="6" id="KW-1185">Reference proteome</keyword>
<dbReference type="Gene3D" id="2.60.40.10">
    <property type="entry name" value="Immunoglobulins"/>
    <property type="match status" value="1"/>
</dbReference>
<feature type="transmembrane region" description="Helical" evidence="3">
    <location>
        <begin position="958"/>
        <end position="978"/>
    </location>
</feature>
<comment type="caution">
    <text evidence="5">The sequence shown here is derived from an EMBL/GenBank/DDBJ whole genome shotgun (WGS) entry which is preliminary data.</text>
</comment>
<feature type="transmembrane region" description="Helical" evidence="3">
    <location>
        <begin position="21"/>
        <end position="45"/>
    </location>
</feature>
<dbReference type="InterPro" id="IPR017853">
    <property type="entry name" value="GH"/>
</dbReference>
<gene>
    <name evidence="5" type="ORF">G1C95_1958</name>
</gene>
<protein>
    <submittedName>
        <fullName evidence="5">Glycoside hydrolase</fullName>
    </submittedName>
</protein>
<dbReference type="PRINTS" id="PR00133">
    <property type="entry name" value="GLHYDRLASE3"/>
</dbReference>
<proteinExistence type="inferred from homology"/>
<dbReference type="PANTHER" id="PTHR42715:SF10">
    <property type="entry name" value="BETA-GLUCOSIDASE"/>
    <property type="match status" value="1"/>
</dbReference>
<feature type="domain" description="Fibronectin type III-like" evidence="4">
    <location>
        <begin position="440"/>
        <end position="519"/>
    </location>
</feature>
<dbReference type="SUPFAM" id="SSF51445">
    <property type="entry name" value="(Trans)glycosidases"/>
    <property type="match status" value="1"/>
</dbReference>
<dbReference type="GO" id="GO:0005975">
    <property type="term" value="P:carbohydrate metabolic process"/>
    <property type="evidence" value="ECO:0007669"/>
    <property type="project" value="InterPro"/>
</dbReference>
<dbReference type="AlphaFoldDB" id="A0A7Y0HS45"/>
<dbReference type="InterPro" id="IPR036881">
    <property type="entry name" value="Glyco_hydro_3_C_sf"/>
</dbReference>
<evidence type="ECO:0000313" key="6">
    <source>
        <dbReference type="Proteomes" id="UP000532194"/>
    </source>
</evidence>
<dbReference type="Pfam" id="PF01915">
    <property type="entry name" value="Glyco_hydro_3_C"/>
    <property type="match status" value="1"/>
</dbReference>
<evidence type="ECO:0000259" key="4">
    <source>
        <dbReference type="SMART" id="SM01217"/>
    </source>
</evidence>
<dbReference type="EMBL" id="JAAIII010000006">
    <property type="protein sequence ID" value="NMM94770.1"/>
    <property type="molecule type" value="Genomic_DNA"/>
</dbReference>
<keyword evidence="3" id="KW-0812">Transmembrane</keyword>
<name>A0A7Y0HS45_9BIFI</name>
<dbReference type="Proteomes" id="UP000532194">
    <property type="component" value="Unassembled WGS sequence"/>
</dbReference>
<dbReference type="PANTHER" id="PTHR42715">
    <property type="entry name" value="BETA-GLUCOSIDASE"/>
    <property type="match status" value="1"/>
</dbReference>
<keyword evidence="3" id="KW-0472">Membrane</keyword>
<dbReference type="InterPro" id="IPR001764">
    <property type="entry name" value="Glyco_hydro_3_N"/>
</dbReference>
<accession>A0A7Y0HS45</accession>
<dbReference type="Gene3D" id="3.40.50.1700">
    <property type="entry name" value="Glycoside hydrolase family 3 C-terminal domain"/>
    <property type="match status" value="1"/>
</dbReference>
<dbReference type="Gene3D" id="3.20.20.300">
    <property type="entry name" value="Glycoside hydrolase, family 3, N-terminal domain"/>
    <property type="match status" value="1"/>
</dbReference>
<keyword evidence="2 5" id="KW-0378">Hydrolase</keyword>
<evidence type="ECO:0000256" key="1">
    <source>
        <dbReference type="ARBA" id="ARBA00005336"/>
    </source>
</evidence>
<dbReference type="GO" id="GO:0004553">
    <property type="term" value="F:hydrolase activity, hydrolyzing O-glycosyl compounds"/>
    <property type="evidence" value="ECO:0007669"/>
    <property type="project" value="InterPro"/>
</dbReference>